<evidence type="ECO:0000313" key="2">
    <source>
        <dbReference type="Proteomes" id="UP001305414"/>
    </source>
</evidence>
<gene>
    <name evidence="1" type="ORF">RRF57_003119</name>
</gene>
<proteinExistence type="predicted"/>
<comment type="caution">
    <text evidence="1">The sequence shown here is derived from an EMBL/GenBank/DDBJ whole genome shotgun (WGS) entry which is preliminary data.</text>
</comment>
<organism evidence="1 2">
    <name type="scientific">Xylaria bambusicola</name>
    <dbReference type="NCBI Taxonomy" id="326684"/>
    <lineage>
        <taxon>Eukaryota</taxon>
        <taxon>Fungi</taxon>
        <taxon>Dikarya</taxon>
        <taxon>Ascomycota</taxon>
        <taxon>Pezizomycotina</taxon>
        <taxon>Sordariomycetes</taxon>
        <taxon>Xylariomycetidae</taxon>
        <taxon>Xylariales</taxon>
        <taxon>Xylariaceae</taxon>
        <taxon>Xylaria</taxon>
    </lineage>
</organism>
<reference evidence="1 2" key="1">
    <citation type="submission" date="2023-10" db="EMBL/GenBank/DDBJ databases">
        <title>Draft genome sequence of Xylaria bambusicola isolate GMP-LS, the root and basal stem rot pathogen of sugarcane in Indonesia.</title>
        <authorList>
            <person name="Selvaraj P."/>
            <person name="Muralishankar V."/>
            <person name="Muruganantham S."/>
            <person name="Sp S."/>
            <person name="Haryani S."/>
            <person name="Lau K.J.X."/>
            <person name="Naqvi N.I."/>
        </authorList>
    </citation>
    <scope>NUCLEOTIDE SEQUENCE [LARGE SCALE GENOMIC DNA]</scope>
    <source>
        <strain evidence="1">GMP-LS</strain>
    </source>
</reference>
<dbReference type="AlphaFoldDB" id="A0AAN7UK07"/>
<sequence length="206" mass="24028">MRLEKEGWDQLSGLRRFWLREKFAFWDRGTAPSWGVIEQLLTYMKLVQDAADKSWKLQRRKIIQSFELSESEVGRLHRLYPYHVLIASCLAKITSGTTGGRDDAEEIRKCSQHAAVRKDLIILIDTDIFKTAAFASEGQDLNCALEYIKYIDGKENIRWKVDLLLRDVNKHYEQLVRVELERPAEMVQLEPMISAAFAKLWQILQV</sequence>
<name>A0AAN7UK07_9PEZI</name>
<evidence type="ECO:0000313" key="1">
    <source>
        <dbReference type="EMBL" id="KAK5627404.1"/>
    </source>
</evidence>
<protein>
    <submittedName>
        <fullName evidence="1">Uncharacterized protein</fullName>
    </submittedName>
</protein>
<dbReference type="EMBL" id="JAWHQM010000005">
    <property type="protein sequence ID" value="KAK5627404.1"/>
    <property type="molecule type" value="Genomic_DNA"/>
</dbReference>
<keyword evidence="2" id="KW-1185">Reference proteome</keyword>
<dbReference type="Proteomes" id="UP001305414">
    <property type="component" value="Unassembled WGS sequence"/>
</dbReference>
<accession>A0AAN7UK07</accession>